<keyword evidence="3" id="KW-0560">Oxidoreductase</keyword>
<dbReference type="Pfam" id="PF13561">
    <property type="entry name" value="adh_short_C2"/>
    <property type="match status" value="1"/>
</dbReference>
<proteinExistence type="inferred from homology"/>
<evidence type="ECO:0000256" key="3">
    <source>
        <dbReference type="ARBA" id="ARBA00023002"/>
    </source>
</evidence>
<dbReference type="InterPro" id="IPR036291">
    <property type="entry name" value="NAD(P)-bd_dom_sf"/>
</dbReference>
<name>A0A4S2MR97_9PEZI</name>
<dbReference type="PROSITE" id="PS00061">
    <property type="entry name" value="ADH_SHORT"/>
    <property type="match status" value="1"/>
</dbReference>
<comment type="similarity">
    <text evidence="1">Belongs to the short-chain dehydrogenases/reductases (SDR) family.</text>
</comment>
<dbReference type="PRINTS" id="PR00081">
    <property type="entry name" value="GDHRDH"/>
</dbReference>
<dbReference type="InParanoid" id="A0A4S2MR97"/>
<dbReference type="Gene3D" id="3.40.50.720">
    <property type="entry name" value="NAD(P)-binding Rossmann-like Domain"/>
    <property type="match status" value="1"/>
</dbReference>
<feature type="region of interest" description="Disordered" evidence="4">
    <location>
        <begin position="1"/>
        <end position="82"/>
    </location>
</feature>
<keyword evidence="2" id="KW-0521">NADP</keyword>
<dbReference type="PANTHER" id="PTHR43008:SF4">
    <property type="entry name" value="CHAIN DEHYDROGENASE, PUTATIVE (AFU_ORTHOLOGUE AFUA_4G08710)-RELATED"/>
    <property type="match status" value="1"/>
</dbReference>
<dbReference type="SMART" id="SM00822">
    <property type="entry name" value="PKS_KR"/>
    <property type="match status" value="1"/>
</dbReference>
<dbReference type="AlphaFoldDB" id="A0A4S2MR97"/>
<reference evidence="6 7" key="1">
    <citation type="submission" date="2019-04" db="EMBL/GenBank/DDBJ databases">
        <title>Comparative genomics and transcriptomics to analyze fruiting body development in filamentous ascomycetes.</title>
        <authorList>
            <consortium name="DOE Joint Genome Institute"/>
            <person name="Lutkenhaus R."/>
            <person name="Traeger S."/>
            <person name="Breuer J."/>
            <person name="Kuo A."/>
            <person name="Lipzen A."/>
            <person name="Pangilinan J."/>
            <person name="Dilworth D."/>
            <person name="Sandor L."/>
            <person name="Poggeler S."/>
            <person name="Barry K."/>
            <person name="Grigoriev I.V."/>
            <person name="Nowrousian M."/>
        </authorList>
    </citation>
    <scope>NUCLEOTIDE SEQUENCE [LARGE SCALE GENOMIC DNA]</scope>
    <source>
        <strain evidence="6 7">CBS 389.68</strain>
    </source>
</reference>
<dbReference type="SUPFAM" id="SSF51735">
    <property type="entry name" value="NAD(P)-binding Rossmann-fold domains"/>
    <property type="match status" value="1"/>
</dbReference>
<evidence type="ECO:0000256" key="1">
    <source>
        <dbReference type="ARBA" id="ARBA00006484"/>
    </source>
</evidence>
<dbReference type="InterPro" id="IPR020904">
    <property type="entry name" value="Sc_DH/Rdtase_CS"/>
</dbReference>
<evidence type="ECO:0000313" key="6">
    <source>
        <dbReference type="EMBL" id="TGZ77428.1"/>
    </source>
</evidence>
<evidence type="ECO:0000259" key="5">
    <source>
        <dbReference type="SMART" id="SM00822"/>
    </source>
</evidence>
<evidence type="ECO:0000256" key="2">
    <source>
        <dbReference type="ARBA" id="ARBA00022857"/>
    </source>
</evidence>
<dbReference type="GO" id="GO:0050664">
    <property type="term" value="F:oxidoreductase activity, acting on NAD(P)H, oxygen as acceptor"/>
    <property type="evidence" value="ECO:0007669"/>
    <property type="project" value="TreeGrafter"/>
</dbReference>
<feature type="domain" description="Ketoreductase" evidence="5">
    <location>
        <begin position="117"/>
        <end position="277"/>
    </location>
</feature>
<dbReference type="InterPro" id="IPR057326">
    <property type="entry name" value="KR_dom"/>
</dbReference>
<feature type="compositionally biased region" description="Polar residues" evidence="4">
    <location>
        <begin position="42"/>
        <end position="56"/>
    </location>
</feature>
<evidence type="ECO:0000313" key="7">
    <source>
        <dbReference type="Proteomes" id="UP000298138"/>
    </source>
</evidence>
<dbReference type="OrthoDB" id="1669814at2759"/>
<feature type="compositionally biased region" description="Polar residues" evidence="4">
    <location>
        <begin position="16"/>
        <end position="35"/>
    </location>
</feature>
<protein>
    <submittedName>
        <fullName evidence="6">NAD(P)-binding protein</fullName>
    </submittedName>
</protein>
<accession>A0A4S2MR97</accession>
<dbReference type="STRING" id="341454.A0A4S2MR97"/>
<dbReference type="GO" id="GO:0016616">
    <property type="term" value="F:oxidoreductase activity, acting on the CH-OH group of donors, NAD or NADP as acceptor"/>
    <property type="evidence" value="ECO:0007669"/>
    <property type="project" value="UniProtKB-ARBA"/>
</dbReference>
<dbReference type="EMBL" id="ML220153">
    <property type="protein sequence ID" value="TGZ77428.1"/>
    <property type="molecule type" value="Genomic_DNA"/>
</dbReference>
<dbReference type="Proteomes" id="UP000298138">
    <property type="component" value="Unassembled WGS sequence"/>
</dbReference>
<sequence>MSSTPTLALPTDPRAASSTPSWLLNQSNRNTSNISPPHAPITQPTSPSPVTATDSLLTHPPNDKHVHYRVPTSGTTTPAENAIDCPPPMPIFETATSLNGKRCMTDNWWPDFSVRGKVIIVTGGARGLGFAMVEALVEGGAHVHALDLLPSPLPAFTQLQTLAPQYHGTLTYHTLDITSPLAVTFTISGIADQHNRIDGLICSAGILNEVPALTHSPETFTKTLDVNVTGTFLCCQAVAREVITRHPRGKTPIISSSLSPPPPSGASLLLIASMSGHIANRALPMCGYNASKSAILGLTRSLASEWGQYGIRVNCLSPGYVVTKMVEQGLEKEAGGGAERRRRWEAENMLGRLAGQEEFRGVAVFAMSQGSAYMTAADLRMDAGHTAW</sequence>
<dbReference type="PANTHER" id="PTHR43008">
    <property type="entry name" value="BENZIL REDUCTASE"/>
    <property type="match status" value="1"/>
</dbReference>
<keyword evidence="7" id="KW-1185">Reference proteome</keyword>
<organism evidence="6 7">
    <name type="scientific">Ascodesmis nigricans</name>
    <dbReference type="NCBI Taxonomy" id="341454"/>
    <lineage>
        <taxon>Eukaryota</taxon>
        <taxon>Fungi</taxon>
        <taxon>Dikarya</taxon>
        <taxon>Ascomycota</taxon>
        <taxon>Pezizomycotina</taxon>
        <taxon>Pezizomycetes</taxon>
        <taxon>Pezizales</taxon>
        <taxon>Ascodesmidaceae</taxon>
        <taxon>Ascodesmis</taxon>
    </lineage>
</organism>
<evidence type="ECO:0000256" key="4">
    <source>
        <dbReference type="SAM" id="MobiDB-lite"/>
    </source>
</evidence>
<gene>
    <name evidence="6" type="ORF">EX30DRAFT_199792</name>
</gene>
<dbReference type="PRINTS" id="PR00080">
    <property type="entry name" value="SDRFAMILY"/>
</dbReference>
<dbReference type="InterPro" id="IPR002347">
    <property type="entry name" value="SDR_fam"/>
</dbReference>